<dbReference type="SMART" id="SM00347">
    <property type="entry name" value="HTH_MARR"/>
    <property type="match status" value="1"/>
</dbReference>
<gene>
    <name evidence="5" type="ORF">QOZ84_09460</name>
</gene>
<dbReference type="Pfam" id="PF01047">
    <property type="entry name" value="MarR"/>
    <property type="match status" value="1"/>
</dbReference>
<accession>A0ABT7EA25</accession>
<organism evidence="5 6">
    <name type="scientific">Romboutsia sedimentorum</name>
    <dbReference type="NCBI Taxonomy" id="1368474"/>
    <lineage>
        <taxon>Bacteria</taxon>
        <taxon>Bacillati</taxon>
        <taxon>Bacillota</taxon>
        <taxon>Clostridia</taxon>
        <taxon>Peptostreptococcales</taxon>
        <taxon>Peptostreptococcaceae</taxon>
        <taxon>Romboutsia</taxon>
    </lineage>
</organism>
<keyword evidence="6" id="KW-1185">Reference proteome</keyword>
<name>A0ABT7EA25_9FIRM</name>
<dbReference type="InterPro" id="IPR036390">
    <property type="entry name" value="WH_DNA-bd_sf"/>
</dbReference>
<proteinExistence type="predicted"/>
<dbReference type="Proteomes" id="UP001301012">
    <property type="component" value="Unassembled WGS sequence"/>
</dbReference>
<protein>
    <submittedName>
        <fullName evidence="5">MarR family transcriptional regulator</fullName>
    </submittedName>
</protein>
<dbReference type="SUPFAM" id="SSF46785">
    <property type="entry name" value="Winged helix' DNA-binding domain"/>
    <property type="match status" value="1"/>
</dbReference>
<keyword evidence="2" id="KW-0238">DNA-binding</keyword>
<keyword evidence="1" id="KW-0805">Transcription regulation</keyword>
<dbReference type="PRINTS" id="PR00598">
    <property type="entry name" value="HTHMARR"/>
</dbReference>
<keyword evidence="3" id="KW-0804">Transcription</keyword>
<dbReference type="InterPro" id="IPR036388">
    <property type="entry name" value="WH-like_DNA-bd_sf"/>
</dbReference>
<dbReference type="PANTHER" id="PTHR42756:SF1">
    <property type="entry name" value="TRANSCRIPTIONAL REPRESSOR OF EMRAB OPERON"/>
    <property type="match status" value="1"/>
</dbReference>
<dbReference type="PANTHER" id="PTHR42756">
    <property type="entry name" value="TRANSCRIPTIONAL REGULATOR, MARR"/>
    <property type="match status" value="1"/>
</dbReference>
<evidence type="ECO:0000313" key="6">
    <source>
        <dbReference type="Proteomes" id="UP001301012"/>
    </source>
</evidence>
<evidence type="ECO:0000259" key="4">
    <source>
        <dbReference type="PROSITE" id="PS50995"/>
    </source>
</evidence>
<dbReference type="RefSeq" id="WP_284132712.1">
    <property type="nucleotide sequence ID" value="NZ_JASKYM010000003.1"/>
</dbReference>
<sequence>MRDPKLDSIVQNFVTIMPLFQKKLIKRNCGFPHDSLNHSHFQIMVVLKDNGKLPISDVAKRLFISTPNMTKLLARLIDEEMIERIPDKKDRRIINIALTQKGEKHLEAKFKQVHSSIKERLSTLPDEQLNKLNSSLENLRDVLMEISSDE</sequence>
<feature type="domain" description="HTH marR-type" evidence="4">
    <location>
        <begin position="1"/>
        <end position="141"/>
    </location>
</feature>
<reference evidence="5 6" key="1">
    <citation type="submission" date="2023-05" db="EMBL/GenBank/DDBJ databases">
        <title>Rombocin, a short stable natural nisin variant, displays selective antimicrobial activity against Listeria monocytogenes and employs dual mode of action to kill target bacterial strains.</title>
        <authorList>
            <person name="Wambui J."/>
            <person name="Stephan R."/>
            <person name="Kuipers O.P."/>
        </authorList>
    </citation>
    <scope>NUCLEOTIDE SEQUENCE [LARGE SCALE GENOMIC DNA]</scope>
    <source>
        <strain evidence="5 6">RC002</strain>
    </source>
</reference>
<evidence type="ECO:0000256" key="3">
    <source>
        <dbReference type="ARBA" id="ARBA00023163"/>
    </source>
</evidence>
<dbReference type="EMBL" id="JASKYM010000003">
    <property type="protein sequence ID" value="MDK2563776.1"/>
    <property type="molecule type" value="Genomic_DNA"/>
</dbReference>
<dbReference type="Gene3D" id="1.10.10.10">
    <property type="entry name" value="Winged helix-like DNA-binding domain superfamily/Winged helix DNA-binding domain"/>
    <property type="match status" value="1"/>
</dbReference>
<comment type="caution">
    <text evidence="5">The sequence shown here is derived from an EMBL/GenBank/DDBJ whole genome shotgun (WGS) entry which is preliminary data.</text>
</comment>
<dbReference type="InterPro" id="IPR000835">
    <property type="entry name" value="HTH_MarR-typ"/>
</dbReference>
<dbReference type="PROSITE" id="PS50995">
    <property type="entry name" value="HTH_MARR_2"/>
    <property type="match status" value="1"/>
</dbReference>
<evidence type="ECO:0000256" key="1">
    <source>
        <dbReference type="ARBA" id="ARBA00023015"/>
    </source>
</evidence>
<evidence type="ECO:0000256" key="2">
    <source>
        <dbReference type="ARBA" id="ARBA00023125"/>
    </source>
</evidence>
<evidence type="ECO:0000313" key="5">
    <source>
        <dbReference type="EMBL" id="MDK2563776.1"/>
    </source>
</evidence>